<dbReference type="PANTHER" id="PTHR23542:SF1">
    <property type="entry name" value="MAJOR FACILITATOR SUPERFAMILY (MFS) PROFILE DOMAIN-CONTAINING PROTEIN"/>
    <property type="match status" value="1"/>
</dbReference>
<name>A0ABR9PGA8_9BACT</name>
<dbReference type="InterPro" id="IPR011701">
    <property type="entry name" value="MFS"/>
</dbReference>
<dbReference type="EMBL" id="JAAIYO010000001">
    <property type="protein sequence ID" value="MBE4746935.1"/>
    <property type="molecule type" value="Genomic_DNA"/>
</dbReference>
<evidence type="ECO:0000313" key="7">
    <source>
        <dbReference type="Proteomes" id="UP001516472"/>
    </source>
</evidence>
<protein>
    <submittedName>
        <fullName evidence="6">MFS transporter</fullName>
    </submittedName>
</protein>
<feature type="transmembrane region" description="Helical" evidence="5">
    <location>
        <begin position="209"/>
        <end position="227"/>
    </location>
</feature>
<dbReference type="Pfam" id="PF07690">
    <property type="entry name" value="MFS_1"/>
    <property type="match status" value="1"/>
</dbReference>
<keyword evidence="3 5" id="KW-0472">Membrane</keyword>
<dbReference type="InterPro" id="IPR036259">
    <property type="entry name" value="MFS_trans_sf"/>
</dbReference>
<keyword evidence="7" id="KW-1185">Reference proteome</keyword>
<feature type="transmembrane region" description="Helical" evidence="5">
    <location>
        <begin position="468"/>
        <end position="491"/>
    </location>
</feature>
<keyword evidence="1 5" id="KW-0812">Transmembrane</keyword>
<feature type="transmembrane region" description="Helical" evidence="5">
    <location>
        <begin position="295"/>
        <end position="314"/>
    </location>
</feature>
<dbReference type="Gene3D" id="1.20.1250.20">
    <property type="entry name" value="MFS general substrate transporter like domains"/>
    <property type="match status" value="1"/>
</dbReference>
<proteinExistence type="predicted"/>
<feature type="transmembrane region" description="Helical" evidence="5">
    <location>
        <begin position="374"/>
        <end position="394"/>
    </location>
</feature>
<evidence type="ECO:0000256" key="3">
    <source>
        <dbReference type="ARBA" id="ARBA00023136"/>
    </source>
</evidence>
<comment type="caution">
    <text evidence="6">The sequence shown here is derived from an EMBL/GenBank/DDBJ whole genome shotgun (WGS) entry which is preliminary data.</text>
</comment>
<feature type="transmembrane region" description="Helical" evidence="5">
    <location>
        <begin position="432"/>
        <end position="456"/>
    </location>
</feature>
<dbReference type="RefSeq" id="WP_193346346.1">
    <property type="nucleotide sequence ID" value="NZ_CBCSIP010000501.1"/>
</dbReference>
<evidence type="ECO:0000256" key="4">
    <source>
        <dbReference type="SAM" id="MobiDB-lite"/>
    </source>
</evidence>
<feature type="transmembrane region" description="Helical" evidence="5">
    <location>
        <begin position="342"/>
        <end position="362"/>
    </location>
</feature>
<accession>A0ABR9PGA8</accession>
<dbReference type="SUPFAM" id="SSF103473">
    <property type="entry name" value="MFS general substrate transporter"/>
    <property type="match status" value="1"/>
</dbReference>
<sequence>MSGREESVRGKATVSPEVGPTSSGPEDLPVAPDGVAAADGLSDGAGDVAAAGDVPVGAGGVAAAGDLAVAAGDFAAAGDVPGGAGSVMAADALPFVASGIPKSDGPLVASSAATTAETASAPQGGSWRAQQELWGEPRWRRWVLASSFARLGGTMAPFALLLAGERATGSFAQGAWMASGYAMGMAAAAPFRGRTLDRRRLPGGLRPPLLAQAVVFLALAHACYFKASLWVLLPLSVVGGVVPAGVVAAYRAILPALVPGGRLEAAFAIDAVLMEVQWILGPSMVGMLALAHPTLGVGVIALTGLSALVLNLFLPEREPLPGPRVAATLASLAPFFRGLPRLLYLSSLAVGVSWGVVDAALPPRLVQVGSRPEAWGALTALLSAASAVGGLLYTSTLKGRVTLDGVILRRCMGFLALWGVLLVPLARVTSLWALGAALAAAGLFLAPQAAMQATLLQRQLPDGRQAEGFALSNACFALGLGLGSGVVAVLLETAGPHGALLTAGVLPVLVALGGALAWRSRV</sequence>
<keyword evidence="2 5" id="KW-1133">Transmembrane helix</keyword>
<evidence type="ECO:0000256" key="1">
    <source>
        <dbReference type="ARBA" id="ARBA00022692"/>
    </source>
</evidence>
<feature type="transmembrane region" description="Helical" evidence="5">
    <location>
        <begin position="406"/>
        <end position="426"/>
    </location>
</feature>
<feature type="transmembrane region" description="Helical" evidence="5">
    <location>
        <begin position="233"/>
        <end position="253"/>
    </location>
</feature>
<organism evidence="6 7">
    <name type="scientific">Corallococcus soli</name>
    <dbReference type="NCBI Taxonomy" id="2710757"/>
    <lineage>
        <taxon>Bacteria</taxon>
        <taxon>Pseudomonadati</taxon>
        <taxon>Myxococcota</taxon>
        <taxon>Myxococcia</taxon>
        <taxon>Myxococcales</taxon>
        <taxon>Cystobacterineae</taxon>
        <taxon>Myxococcaceae</taxon>
        <taxon>Corallococcus</taxon>
    </lineage>
</organism>
<feature type="region of interest" description="Disordered" evidence="4">
    <location>
        <begin position="106"/>
        <end position="126"/>
    </location>
</feature>
<reference evidence="6 7" key="1">
    <citation type="submission" date="2020-02" db="EMBL/GenBank/DDBJ databases">
        <authorList>
            <person name="Babadi Z.K."/>
            <person name="Risdian C."/>
            <person name="Ebrahimipour G.H."/>
            <person name="Wink J."/>
        </authorList>
    </citation>
    <scope>NUCLEOTIDE SEQUENCE [LARGE SCALE GENOMIC DNA]</scope>
    <source>
        <strain evidence="6 7">ZKHCc1 1396</strain>
    </source>
</reference>
<evidence type="ECO:0000256" key="5">
    <source>
        <dbReference type="SAM" id="Phobius"/>
    </source>
</evidence>
<evidence type="ECO:0000313" key="6">
    <source>
        <dbReference type="EMBL" id="MBE4746935.1"/>
    </source>
</evidence>
<feature type="region of interest" description="Disordered" evidence="4">
    <location>
        <begin position="1"/>
        <end position="39"/>
    </location>
</feature>
<evidence type="ECO:0000256" key="2">
    <source>
        <dbReference type="ARBA" id="ARBA00022989"/>
    </source>
</evidence>
<gene>
    <name evidence="6" type="ORF">G4177_01950</name>
</gene>
<dbReference type="Proteomes" id="UP001516472">
    <property type="component" value="Unassembled WGS sequence"/>
</dbReference>
<feature type="compositionally biased region" description="Low complexity" evidence="4">
    <location>
        <begin position="109"/>
        <end position="121"/>
    </location>
</feature>
<feature type="transmembrane region" description="Helical" evidence="5">
    <location>
        <begin position="497"/>
        <end position="518"/>
    </location>
</feature>
<dbReference type="PANTHER" id="PTHR23542">
    <property type="match status" value="1"/>
</dbReference>